<feature type="transmembrane region" description="Helical" evidence="1">
    <location>
        <begin position="106"/>
        <end position="128"/>
    </location>
</feature>
<name>A0AAV0Z257_VICFA</name>
<keyword evidence="1" id="KW-0472">Membrane</keyword>
<evidence type="ECO:0000256" key="1">
    <source>
        <dbReference type="SAM" id="Phobius"/>
    </source>
</evidence>
<sequence length="155" mass="18057">MFRPSSQTEQRRRLRLWLILRVNGFGQSKSRFNHSGTADFGHNRSSLSRNLLDVGRNMTIQFRNGFIDLAIDVFEKLHGDLVEFVVDWTDDGFHGFFNGVDAGFEWTGSFFFLLFKSQLVWFISGLLGSKGKRKTPRRYEVGTKTHNTKFWKLEV</sequence>
<dbReference type="AlphaFoldDB" id="A0AAV0Z257"/>
<reference evidence="2 3" key="1">
    <citation type="submission" date="2023-01" db="EMBL/GenBank/DDBJ databases">
        <authorList>
            <person name="Kreplak J."/>
        </authorList>
    </citation>
    <scope>NUCLEOTIDE SEQUENCE [LARGE SCALE GENOMIC DNA]</scope>
</reference>
<keyword evidence="1" id="KW-1133">Transmembrane helix</keyword>
<dbReference type="EMBL" id="OX451735">
    <property type="protein sequence ID" value="CAI8592334.1"/>
    <property type="molecule type" value="Genomic_DNA"/>
</dbReference>
<proteinExistence type="predicted"/>
<evidence type="ECO:0000313" key="3">
    <source>
        <dbReference type="Proteomes" id="UP001157006"/>
    </source>
</evidence>
<protein>
    <submittedName>
        <fullName evidence="2">Uncharacterized protein</fullName>
    </submittedName>
</protein>
<keyword evidence="1" id="KW-0812">Transmembrane</keyword>
<accession>A0AAV0Z257</accession>
<dbReference type="Proteomes" id="UP001157006">
    <property type="component" value="Chromosome 1S"/>
</dbReference>
<organism evidence="2 3">
    <name type="scientific">Vicia faba</name>
    <name type="common">Broad bean</name>
    <name type="synonym">Faba vulgaris</name>
    <dbReference type="NCBI Taxonomy" id="3906"/>
    <lineage>
        <taxon>Eukaryota</taxon>
        <taxon>Viridiplantae</taxon>
        <taxon>Streptophyta</taxon>
        <taxon>Embryophyta</taxon>
        <taxon>Tracheophyta</taxon>
        <taxon>Spermatophyta</taxon>
        <taxon>Magnoliopsida</taxon>
        <taxon>eudicotyledons</taxon>
        <taxon>Gunneridae</taxon>
        <taxon>Pentapetalae</taxon>
        <taxon>rosids</taxon>
        <taxon>fabids</taxon>
        <taxon>Fabales</taxon>
        <taxon>Fabaceae</taxon>
        <taxon>Papilionoideae</taxon>
        <taxon>50 kb inversion clade</taxon>
        <taxon>NPAAA clade</taxon>
        <taxon>Hologalegina</taxon>
        <taxon>IRL clade</taxon>
        <taxon>Fabeae</taxon>
        <taxon>Vicia</taxon>
    </lineage>
</organism>
<evidence type="ECO:0000313" key="2">
    <source>
        <dbReference type="EMBL" id="CAI8592334.1"/>
    </source>
</evidence>
<gene>
    <name evidence="2" type="ORF">VFH_I034560</name>
</gene>
<keyword evidence="3" id="KW-1185">Reference proteome</keyword>